<organism evidence="2 3">
    <name type="scientific">Sphaerisporangium rubeum</name>
    <dbReference type="NCBI Taxonomy" id="321317"/>
    <lineage>
        <taxon>Bacteria</taxon>
        <taxon>Bacillati</taxon>
        <taxon>Actinomycetota</taxon>
        <taxon>Actinomycetes</taxon>
        <taxon>Streptosporangiales</taxon>
        <taxon>Streptosporangiaceae</taxon>
        <taxon>Sphaerisporangium</taxon>
    </lineage>
</organism>
<name>A0A7X0IAE5_9ACTN</name>
<protein>
    <submittedName>
        <fullName evidence="2">Uncharacterized protein</fullName>
    </submittedName>
</protein>
<comment type="caution">
    <text evidence="2">The sequence shown here is derived from an EMBL/GenBank/DDBJ whole genome shotgun (WGS) entry which is preliminary data.</text>
</comment>
<dbReference type="EMBL" id="JACHIU010000001">
    <property type="protein sequence ID" value="MBB6471445.1"/>
    <property type="molecule type" value="Genomic_DNA"/>
</dbReference>
<reference evidence="2 3" key="1">
    <citation type="submission" date="2020-08" db="EMBL/GenBank/DDBJ databases">
        <title>Sequencing the genomes of 1000 actinobacteria strains.</title>
        <authorList>
            <person name="Klenk H.-P."/>
        </authorList>
    </citation>
    <scope>NUCLEOTIDE SEQUENCE [LARGE SCALE GENOMIC DNA]</scope>
    <source>
        <strain evidence="2 3">DSM 44936</strain>
    </source>
</reference>
<keyword evidence="1" id="KW-0812">Transmembrane</keyword>
<evidence type="ECO:0000313" key="3">
    <source>
        <dbReference type="Proteomes" id="UP000555564"/>
    </source>
</evidence>
<keyword evidence="1" id="KW-0472">Membrane</keyword>
<dbReference type="Proteomes" id="UP000555564">
    <property type="component" value="Unassembled WGS sequence"/>
</dbReference>
<evidence type="ECO:0000313" key="2">
    <source>
        <dbReference type="EMBL" id="MBB6471445.1"/>
    </source>
</evidence>
<accession>A0A7X0IAE5</accession>
<keyword evidence="1" id="KW-1133">Transmembrane helix</keyword>
<proteinExistence type="predicted"/>
<dbReference type="AlphaFoldDB" id="A0A7X0IAE5"/>
<keyword evidence="3" id="KW-1185">Reference proteome</keyword>
<evidence type="ECO:0000256" key="1">
    <source>
        <dbReference type="SAM" id="Phobius"/>
    </source>
</evidence>
<feature type="transmembrane region" description="Helical" evidence="1">
    <location>
        <begin position="6"/>
        <end position="23"/>
    </location>
</feature>
<sequence length="33" mass="3807">MSVPVRVHQAVVLAGLLALLWFCRHWNLLGRHL</sequence>
<gene>
    <name evidence="2" type="ORF">BJ992_000876</name>
</gene>